<comment type="caution">
    <text evidence="1">The sequence shown here is derived from an EMBL/GenBank/DDBJ whole genome shotgun (WGS) entry which is preliminary data.</text>
</comment>
<evidence type="ECO:0000313" key="1">
    <source>
        <dbReference type="EMBL" id="EHC90420.1"/>
    </source>
</evidence>
<dbReference type="EMBL" id="AFCV01000795">
    <property type="protein sequence ID" value="EHC90420.1"/>
    <property type="molecule type" value="Genomic_DNA"/>
</dbReference>
<gene>
    <name evidence="1" type="ORF">LTSEUGA_3142</name>
</gene>
<proteinExistence type="predicted"/>
<accession>A0A6C8H1G2</accession>
<sequence>MPNDAPKTVRAVVYAAPLLTLATAPEHTPLKIPVNNAVVPTHIKHLGLLP</sequence>
<protein>
    <submittedName>
        <fullName evidence="1">Uncharacterized protein</fullName>
    </submittedName>
</protein>
<reference evidence="1 2" key="1">
    <citation type="journal article" date="2011" name="BMC Genomics">
        <title>Genome sequencing reveals diversification of virulence factor content and possible host adaptation in distinct subpopulations of Salmonella enterica.</title>
        <authorList>
            <person name="den Bakker H.C."/>
            <person name="Moreno Switt A.I."/>
            <person name="Govoni G."/>
            <person name="Cummings C.A."/>
            <person name="Ranieri M.L."/>
            <person name="Degoricija L."/>
            <person name="Hoelzer K."/>
            <person name="Rodriguez-Rivera L.D."/>
            <person name="Brown S."/>
            <person name="Bolchacova E."/>
            <person name="Furtado M.R."/>
            <person name="Wiedmann M."/>
        </authorList>
    </citation>
    <scope>NUCLEOTIDE SEQUENCE [LARGE SCALE GENOMIC DNA]</scope>
    <source>
        <strain evidence="1 2">R8-3404</strain>
    </source>
</reference>
<organism evidence="1 2">
    <name type="scientific">Salmonella enterica subsp. enterica serovar Uganda str. R8-3404</name>
    <dbReference type="NCBI Taxonomy" id="913083"/>
    <lineage>
        <taxon>Bacteria</taxon>
        <taxon>Pseudomonadati</taxon>
        <taxon>Pseudomonadota</taxon>
        <taxon>Gammaproteobacteria</taxon>
        <taxon>Enterobacterales</taxon>
        <taxon>Enterobacteriaceae</taxon>
        <taxon>Salmonella</taxon>
    </lineage>
</organism>
<name>A0A6C8H1G2_SALET</name>
<evidence type="ECO:0000313" key="2">
    <source>
        <dbReference type="Proteomes" id="UP000003915"/>
    </source>
</evidence>
<dbReference type="Proteomes" id="UP000003915">
    <property type="component" value="Unassembled WGS sequence"/>
</dbReference>
<dbReference type="AlphaFoldDB" id="A0A6C8H1G2"/>